<gene>
    <name evidence="1" type="ORF">CYPRO_0969</name>
</gene>
<dbReference type="KEGG" id="cprv:CYPRO_0969"/>
<accession>A0A345UIE4</accession>
<dbReference type="Proteomes" id="UP000254808">
    <property type="component" value="Chromosome"/>
</dbReference>
<keyword evidence="2" id="KW-1185">Reference proteome</keyword>
<reference evidence="1 2" key="1">
    <citation type="submission" date="2018-03" db="EMBL/GenBank/DDBJ databases">
        <title>Phenotypic and genomic properties of Cyclonatronum proteinivorum gen. nov., sp. nov., a haloalkaliphilic bacteroidete from soda lakes possessing Na+-translocating rhodopsin.</title>
        <authorList>
            <person name="Toshchakov S.V."/>
            <person name="Korzhenkov A."/>
            <person name="Samarov N.I."/>
            <person name="Kublanov I.V."/>
            <person name="Muntyan M.S."/>
            <person name="Sorokin D.Y."/>
        </authorList>
    </citation>
    <scope>NUCLEOTIDE SEQUENCE [LARGE SCALE GENOMIC DNA]</scope>
    <source>
        <strain evidence="1 2">Omega</strain>
    </source>
</reference>
<protein>
    <submittedName>
        <fullName evidence="1">Uncharacterized protein</fullName>
    </submittedName>
</protein>
<dbReference type="EMBL" id="CP027806">
    <property type="protein sequence ID" value="AXJ00246.1"/>
    <property type="molecule type" value="Genomic_DNA"/>
</dbReference>
<organism evidence="1 2">
    <name type="scientific">Cyclonatronum proteinivorum</name>
    <dbReference type="NCBI Taxonomy" id="1457365"/>
    <lineage>
        <taxon>Bacteria</taxon>
        <taxon>Pseudomonadati</taxon>
        <taxon>Balneolota</taxon>
        <taxon>Balneolia</taxon>
        <taxon>Balneolales</taxon>
        <taxon>Cyclonatronaceae</taxon>
        <taxon>Cyclonatronum</taxon>
    </lineage>
</organism>
<name>A0A345UIE4_9BACT</name>
<dbReference type="AlphaFoldDB" id="A0A345UIE4"/>
<evidence type="ECO:0000313" key="1">
    <source>
        <dbReference type="EMBL" id="AXJ00246.1"/>
    </source>
</evidence>
<sequence>MYTQLSNKGCVFFVYSNHNGIRTASSWLVVERGRFS</sequence>
<evidence type="ECO:0000313" key="2">
    <source>
        <dbReference type="Proteomes" id="UP000254808"/>
    </source>
</evidence>
<proteinExistence type="predicted"/>